<keyword evidence="2" id="KW-1133">Transmembrane helix</keyword>
<evidence type="ECO:0000313" key="4">
    <source>
        <dbReference type="Proteomes" id="UP001360953"/>
    </source>
</evidence>
<dbReference type="GeneID" id="92028508"/>
<dbReference type="RefSeq" id="XP_066655033.1">
    <property type="nucleotide sequence ID" value="XM_066795602.1"/>
</dbReference>
<keyword evidence="4" id="KW-1185">Reference proteome</keyword>
<organism evidence="3 4">
    <name type="scientific">Phyllosticta citribraziliensis</name>
    <dbReference type="NCBI Taxonomy" id="989973"/>
    <lineage>
        <taxon>Eukaryota</taxon>
        <taxon>Fungi</taxon>
        <taxon>Dikarya</taxon>
        <taxon>Ascomycota</taxon>
        <taxon>Pezizomycotina</taxon>
        <taxon>Dothideomycetes</taxon>
        <taxon>Dothideomycetes incertae sedis</taxon>
        <taxon>Botryosphaeriales</taxon>
        <taxon>Phyllostictaceae</taxon>
        <taxon>Phyllosticta</taxon>
    </lineage>
</organism>
<gene>
    <name evidence="3" type="ORF">J3D65DRAFT_356661</name>
</gene>
<evidence type="ECO:0000256" key="1">
    <source>
        <dbReference type="SAM" id="MobiDB-lite"/>
    </source>
</evidence>
<keyword evidence="2" id="KW-0472">Membrane</keyword>
<feature type="region of interest" description="Disordered" evidence="1">
    <location>
        <begin position="158"/>
        <end position="197"/>
    </location>
</feature>
<comment type="caution">
    <text evidence="3">The sequence shown here is derived from an EMBL/GenBank/DDBJ whole genome shotgun (WGS) entry which is preliminary data.</text>
</comment>
<proteinExistence type="predicted"/>
<feature type="transmembrane region" description="Helical" evidence="2">
    <location>
        <begin position="80"/>
        <end position="104"/>
    </location>
</feature>
<keyword evidence="2" id="KW-0812">Transmembrane</keyword>
<dbReference type="EMBL" id="JBBPEH010000006">
    <property type="protein sequence ID" value="KAK7536882.1"/>
    <property type="molecule type" value="Genomic_DNA"/>
</dbReference>
<evidence type="ECO:0000256" key="2">
    <source>
        <dbReference type="SAM" id="Phobius"/>
    </source>
</evidence>
<reference evidence="3 4" key="1">
    <citation type="submission" date="2024-04" db="EMBL/GenBank/DDBJ databases">
        <title>Phyllosticta paracitricarpa is synonymous to the EU quarantine fungus P. citricarpa based on phylogenomic analyses.</title>
        <authorList>
            <consortium name="Lawrence Berkeley National Laboratory"/>
            <person name="Van ingen-buijs V.A."/>
            <person name="Van westerhoven A.C."/>
            <person name="Haridas S."/>
            <person name="Skiadas P."/>
            <person name="Martin F."/>
            <person name="Groenewald J.Z."/>
            <person name="Crous P.W."/>
            <person name="Seidl M.F."/>
        </authorList>
    </citation>
    <scope>NUCLEOTIDE SEQUENCE [LARGE SCALE GENOMIC DNA]</scope>
    <source>
        <strain evidence="3 4">CPC 17464</strain>
    </source>
</reference>
<dbReference type="Proteomes" id="UP001360953">
    <property type="component" value="Unassembled WGS sequence"/>
</dbReference>
<evidence type="ECO:0000313" key="3">
    <source>
        <dbReference type="EMBL" id="KAK7536882.1"/>
    </source>
</evidence>
<feature type="transmembrane region" description="Helical" evidence="2">
    <location>
        <begin position="110"/>
        <end position="131"/>
    </location>
</feature>
<sequence>MLAKDSYTPPPLPLSLSSRSFLLFGFPNTSEDSLVCFVRGLEPCFRQAGEAGWLRIAPSSSLAQTHVDGMQRDGRRERGGLLRLSVCSLLLSLTFLSFVFLFLIPFISFLSLHLCVVVVFGVHAWHATVSFQFAPDRCSRIDGGGKGWSSTVARKRTSLGMRGSERRRERRRSRDRSGRPKTGWHARKRAAGGASRGKAIEYSITSTSSCAHVTRRD</sequence>
<name>A0ABR1LSY7_9PEZI</name>
<protein>
    <submittedName>
        <fullName evidence="3">Uncharacterized protein</fullName>
    </submittedName>
</protein>
<accession>A0ABR1LSY7</accession>